<dbReference type="AlphaFoldDB" id="A0A1I7VJY6"/>
<proteinExistence type="predicted"/>
<reference evidence="2" key="2">
    <citation type="submission" date="2016-11" db="UniProtKB">
        <authorList>
            <consortium name="WormBaseParasite"/>
        </authorList>
    </citation>
    <scope>IDENTIFICATION</scope>
</reference>
<accession>A0A1I7VJY6</accession>
<dbReference type="WBParaSite" id="EN70_3382">
    <property type="protein sequence ID" value="EN70_3382"/>
    <property type="gene ID" value="EN70_3382"/>
</dbReference>
<organism evidence="1 2">
    <name type="scientific">Loa loa</name>
    <name type="common">Eye worm</name>
    <name type="synonym">Filaria loa</name>
    <dbReference type="NCBI Taxonomy" id="7209"/>
    <lineage>
        <taxon>Eukaryota</taxon>
        <taxon>Metazoa</taxon>
        <taxon>Ecdysozoa</taxon>
        <taxon>Nematoda</taxon>
        <taxon>Chromadorea</taxon>
        <taxon>Rhabditida</taxon>
        <taxon>Spirurina</taxon>
        <taxon>Spiruromorpha</taxon>
        <taxon>Filarioidea</taxon>
        <taxon>Onchocercidae</taxon>
        <taxon>Loa</taxon>
    </lineage>
</organism>
<evidence type="ECO:0000313" key="1">
    <source>
        <dbReference type="Proteomes" id="UP000095285"/>
    </source>
</evidence>
<sequence>MRHEIEERMKLFKLLADTGDMHFTEKRYELLRKKKSTNICPPPEPGPPGPP</sequence>
<dbReference type="Proteomes" id="UP000095285">
    <property type="component" value="Unassembled WGS sequence"/>
</dbReference>
<protein>
    <submittedName>
        <fullName evidence="2">DUF2087 domain-containing protein</fullName>
    </submittedName>
</protein>
<keyword evidence="1" id="KW-1185">Reference proteome</keyword>
<name>A0A1I7VJY6_LOALO</name>
<dbReference type="STRING" id="7209.A0A1I7VJY6"/>
<reference evidence="1" key="1">
    <citation type="submission" date="2012-04" db="EMBL/GenBank/DDBJ databases">
        <title>The Genome Sequence of Loa loa.</title>
        <authorList>
            <consortium name="The Broad Institute Genome Sequencing Platform"/>
            <consortium name="Broad Institute Genome Sequencing Center for Infectious Disease"/>
            <person name="Nutman T.B."/>
            <person name="Fink D.L."/>
            <person name="Russ C."/>
            <person name="Young S."/>
            <person name="Zeng Q."/>
            <person name="Gargeya S."/>
            <person name="Alvarado L."/>
            <person name="Berlin A."/>
            <person name="Chapman S.B."/>
            <person name="Chen Z."/>
            <person name="Freedman E."/>
            <person name="Gellesch M."/>
            <person name="Goldberg J."/>
            <person name="Griggs A."/>
            <person name="Gujja S."/>
            <person name="Heilman E.R."/>
            <person name="Heiman D."/>
            <person name="Howarth C."/>
            <person name="Mehta T."/>
            <person name="Neiman D."/>
            <person name="Pearson M."/>
            <person name="Roberts A."/>
            <person name="Saif S."/>
            <person name="Shea T."/>
            <person name="Shenoy N."/>
            <person name="Sisk P."/>
            <person name="Stolte C."/>
            <person name="Sykes S."/>
            <person name="White J."/>
            <person name="Yandava C."/>
            <person name="Haas B."/>
            <person name="Henn M.R."/>
            <person name="Nusbaum C."/>
            <person name="Birren B."/>
        </authorList>
    </citation>
    <scope>NUCLEOTIDE SEQUENCE [LARGE SCALE GENOMIC DNA]</scope>
</reference>
<evidence type="ECO:0000313" key="2">
    <source>
        <dbReference type="WBParaSite" id="EN70_3382"/>
    </source>
</evidence>